<proteinExistence type="predicted"/>
<organism evidence="1">
    <name type="scientific">hydrothermal vent metagenome</name>
    <dbReference type="NCBI Taxonomy" id="652676"/>
    <lineage>
        <taxon>unclassified sequences</taxon>
        <taxon>metagenomes</taxon>
        <taxon>ecological metagenomes</taxon>
    </lineage>
</organism>
<dbReference type="AlphaFoldDB" id="A0A3B0XJ54"/>
<evidence type="ECO:0000313" key="1">
    <source>
        <dbReference type="EMBL" id="VAW68368.1"/>
    </source>
</evidence>
<dbReference type="EMBL" id="UOFJ01000330">
    <property type="protein sequence ID" value="VAW68368.1"/>
    <property type="molecule type" value="Genomic_DNA"/>
</dbReference>
<reference evidence="1" key="1">
    <citation type="submission" date="2018-06" db="EMBL/GenBank/DDBJ databases">
        <authorList>
            <person name="Zhirakovskaya E."/>
        </authorList>
    </citation>
    <scope>NUCLEOTIDE SEQUENCE</scope>
</reference>
<name>A0A3B0XJ54_9ZZZZ</name>
<sequence length="47" mass="5230">APAAHEETILKPLLMGRQHVVKVHFIPNTSDKIHLQLFSAQVTPNDS</sequence>
<feature type="non-terminal residue" evidence="1">
    <location>
        <position position="1"/>
    </location>
</feature>
<protein>
    <submittedName>
        <fullName evidence="1">Uncharacterized protein</fullName>
    </submittedName>
</protein>
<accession>A0A3B0XJ54</accession>
<gene>
    <name evidence="1" type="ORF">MNBD_GAMMA10-482</name>
</gene>